<accession>A0A5C5UUA3</accession>
<dbReference type="RefSeq" id="WP_146435949.1">
    <property type="nucleotide sequence ID" value="NZ_SJPF01000006.1"/>
</dbReference>
<reference evidence="3 4" key="1">
    <citation type="submission" date="2019-02" db="EMBL/GenBank/DDBJ databases">
        <title>Deep-cultivation of Planctomycetes and their phenomic and genomic characterization uncovers novel biology.</title>
        <authorList>
            <person name="Wiegand S."/>
            <person name="Jogler M."/>
            <person name="Boedeker C."/>
            <person name="Pinto D."/>
            <person name="Vollmers J."/>
            <person name="Rivas-Marin E."/>
            <person name="Kohn T."/>
            <person name="Peeters S.H."/>
            <person name="Heuer A."/>
            <person name="Rast P."/>
            <person name="Oberbeckmann S."/>
            <person name="Bunk B."/>
            <person name="Jeske O."/>
            <person name="Meyerdierks A."/>
            <person name="Storesund J.E."/>
            <person name="Kallscheuer N."/>
            <person name="Luecker S."/>
            <person name="Lage O.M."/>
            <person name="Pohl T."/>
            <person name="Merkel B.J."/>
            <person name="Hornburger P."/>
            <person name="Mueller R.-W."/>
            <person name="Bruemmer F."/>
            <person name="Labrenz M."/>
            <person name="Spormann A.M."/>
            <person name="Op Den Camp H."/>
            <person name="Overmann J."/>
            <person name="Amann R."/>
            <person name="Jetten M.S.M."/>
            <person name="Mascher T."/>
            <person name="Medema M.H."/>
            <person name="Devos D.P."/>
            <person name="Kaster A.-K."/>
            <person name="Ovreas L."/>
            <person name="Rohde M."/>
            <person name="Galperin M.Y."/>
            <person name="Jogler C."/>
        </authorList>
    </citation>
    <scope>NUCLEOTIDE SEQUENCE [LARGE SCALE GENOMIC DNA]</scope>
    <source>
        <strain evidence="3 4">Enr8</strain>
    </source>
</reference>
<dbReference type="EMBL" id="SJPF01000006">
    <property type="protein sequence ID" value="TWT29866.1"/>
    <property type="molecule type" value="Genomic_DNA"/>
</dbReference>
<proteinExistence type="predicted"/>
<name>A0A5C5UUA3_9BACT</name>
<gene>
    <name evidence="3" type="ORF">Enr8_45220</name>
</gene>
<dbReference type="InterPro" id="IPR011464">
    <property type="entry name" value="DUF1570"/>
</dbReference>
<evidence type="ECO:0000256" key="1">
    <source>
        <dbReference type="SAM" id="SignalP"/>
    </source>
</evidence>
<dbReference type="PROSITE" id="PS51257">
    <property type="entry name" value="PROKAR_LIPOPROTEIN"/>
    <property type="match status" value="1"/>
</dbReference>
<feature type="domain" description="DUF1570" evidence="2">
    <location>
        <begin position="315"/>
        <end position="433"/>
    </location>
</feature>
<sequence precursor="true">MIARVLLGLLLGLACFSQTHADLVLYNVPGTKLVFILQGRATVNPGANVTFRHPTFGNLYMNAANVKIYKVPSVQSQAVNKLSTAKAAGDLNGCLDAARYALKIGKLNIFYDACKAAWEIDPNDDRVKKLVETKQAIDKPVPIDPAQEKIMRDFTKNRQDMKFVRSKHFLLLHDTSSRKSKRDNKTRAEERLELLETVYESFLMKFCLEGVELEVPDKLLMVVLFAEHREYLQFVTLLGPELASAAGFYHRLDNVAVFYDQGTDESFEALNFISKKIQSERDEIVRRKISGMADVIRFADTLNLLIDVKRENLDIEVVSHEATHQLAANTGLMPENRPIPTWAAEGMATYFESPKQAAWSGIGAVNSERLGWYRELAPIRSVSNIDFIVSDQIFTRAANNFTTLHAYGQSWAFTHFLMEKHFDKLIAYYRELGKLPEATHTTPDELQKAFDKVFGQNKQALDAEWRAYMRSLRTDLEETLAKAR</sequence>
<feature type="signal peptide" evidence="1">
    <location>
        <begin position="1"/>
        <end position="21"/>
    </location>
</feature>
<evidence type="ECO:0000313" key="3">
    <source>
        <dbReference type="EMBL" id="TWT29866.1"/>
    </source>
</evidence>
<keyword evidence="1" id="KW-0732">Signal</keyword>
<dbReference type="AlphaFoldDB" id="A0A5C5UUA3"/>
<dbReference type="Pfam" id="PF07607">
    <property type="entry name" value="DUF1570"/>
    <property type="match status" value="1"/>
</dbReference>
<feature type="chain" id="PRO_5022971368" description="DUF1570 domain-containing protein" evidence="1">
    <location>
        <begin position="22"/>
        <end position="484"/>
    </location>
</feature>
<organism evidence="3 4">
    <name type="scientific">Blastopirellula retiformator</name>
    <dbReference type="NCBI Taxonomy" id="2527970"/>
    <lineage>
        <taxon>Bacteria</taxon>
        <taxon>Pseudomonadati</taxon>
        <taxon>Planctomycetota</taxon>
        <taxon>Planctomycetia</taxon>
        <taxon>Pirellulales</taxon>
        <taxon>Pirellulaceae</taxon>
        <taxon>Blastopirellula</taxon>
    </lineage>
</organism>
<comment type="caution">
    <text evidence="3">The sequence shown here is derived from an EMBL/GenBank/DDBJ whole genome shotgun (WGS) entry which is preliminary data.</text>
</comment>
<protein>
    <recommendedName>
        <fullName evidence="2">DUF1570 domain-containing protein</fullName>
    </recommendedName>
</protein>
<keyword evidence="4" id="KW-1185">Reference proteome</keyword>
<evidence type="ECO:0000313" key="4">
    <source>
        <dbReference type="Proteomes" id="UP000318878"/>
    </source>
</evidence>
<evidence type="ECO:0000259" key="2">
    <source>
        <dbReference type="Pfam" id="PF07607"/>
    </source>
</evidence>
<dbReference type="Proteomes" id="UP000318878">
    <property type="component" value="Unassembled WGS sequence"/>
</dbReference>
<dbReference type="OrthoDB" id="291356at2"/>